<evidence type="ECO:0000256" key="1">
    <source>
        <dbReference type="ARBA" id="ARBA00001946"/>
    </source>
</evidence>
<evidence type="ECO:0000256" key="9">
    <source>
        <dbReference type="ARBA" id="ARBA00023204"/>
    </source>
</evidence>
<evidence type="ECO:0000259" key="18">
    <source>
        <dbReference type="PROSITE" id="PS51462"/>
    </source>
</evidence>
<evidence type="ECO:0000313" key="20">
    <source>
        <dbReference type="Proteomes" id="UP000322362"/>
    </source>
</evidence>
<dbReference type="GO" id="GO:0008413">
    <property type="term" value="F:8-oxo-7,8-dihydroguanosine triphosphate pyrophosphatase activity"/>
    <property type="evidence" value="ECO:0007669"/>
    <property type="project" value="TreeGrafter"/>
</dbReference>
<reference evidence="19 20" key="1">
    <citation type="submission" date="2019-08" db="EMBL/GenBank/DDBJ databases">
        <title>Phlebobacter frassis gen. nov. sp. nov., a new member of family Sphingobacteriaceae isolated from sand fly rearing media.</title>
        <authorList>
            <person name="Kakumanu M.L."/>
            <person name="Marayati B.F."/>
            <person name="Wada-Katsumata A."/>
            <person name="Wasserberg G."/>
            <person name="Schal C."/>
            <person name="Apperson C.S."/>
            <person name="Ponnusamy L."/>
        </authorList>
    </citation>
    <scope>NUCLEOTIDE SEQUENCE [LARGE SCALE GENOMIC DNA]</scope>
    <source>
        <strain evidence="19 20">SSI9</strain>
    </source>
</reference>
<dbReference type="CDD" id="cd03425">
    <property type="entry name" value="NUDIX_MutT_NudA_like"/>
    <property type="match status" value="1"/>
</dbReference>
<dbReference type="GO" id="GO:0044715">
    <property type="term" value="F:8-oxo-dGDP phosphatase activity"/>
    <property type="evidence" value="ECO:0007669"/>
    <property type="project" value="TreeGrafter"/>
</dbReference>
<evidence type="ECO:0000256" key="3">
    <source>
        <dbReference type="ARBA" id="ARBA00022457"/>
    </source>
</evidence>
<evidence type="ECO:0000256" key="13">
    <source>
        <dbReference type="ARBA" id="ARBA00040794"/>
    </source>
</evidence>
<dbReference type="InterPro" id="IPR047127">
    <property type="entry name" value="MutT-like"/>
</dbReference>
<proteinExistence type="inferred from homology"/>
<evidence type="ECO:0000256" key="17">
    <source>
        <dbReference type="RuleBase" id="RU003476"/>
    </source>
</evidence>
<evidence type="ECO:0000256" key="5">
    <source>
        <dbReference type="ARBA" id="ARBA00022723"/>
    </source>
</evidence>
<keyword evidence="3" id="KW-0515">Mutator protein</keyword>
<evidence type="ECO:0000256" key="6">
    <source>
        <dbReference type="ARBA" id="ARBA00022763"/>
    </source>
</evidence>
<dbReference type="Pfam" id="PF00293">
    <property type="entry name" value="NUDIX"/>
    <property type="match status" value="1"/>
</dbReference>
<dbReference type="InterPro" id="IPR020476">
    <property type="entry name" value="Nudix_hydrolase"/>
</dbReference>
<dbReference type="Proteomes" id="UP000322362">
    <property type="component" value="Unassembled WGS sequence"/>
</dbReference>
<keyword evidence="20" id="KW-1185">Reference proteome</keyword>
<keyword evidence="8" id="KW-0460">Magnesium</keyword>
<sequence length="126" mass="14393">MLHVTCAIIEHQGKVLVCQRSASMKLPLKWEFPGGKVENGETKEECLKREIKEELGLEIEVGSALTEVDHHHPEFSLRLYPFICKWAGGSLAIAEHAQAIWVDKSELKDYDWAEADMPVVRELLFY</sequence>
<evidence type="ECO:0000256" key="11">
    <source>
        <dbReference type="ARBA" id="ARBA00036904"/>
    </source>
</evidence>
<dbReference type="AlphaFoldDB" id="A0A5D4GV38"/>
<comment type="similarity">
    <text evidence="2 17">Belongs to the Nudix hydrolase family.</text>
</comment>
<keyword evidence="7 17" id="KW-0378">Hydrolase</keyword>
<name>A0A5D4GV38_9SPHI</name>
<evidence type="ECO:0000256" key="7">
    <source>
        <dbReference type="ARBA" id="ARBA00022801"/>
    </source>
</evidence>
<evidence type="ECO:0000256" key="4">
    <source>
        <dbReference type="ARBA" id="ARBA00022705"/>
    </source>
</evidence>
<keyword evidence="9" id="KW-0234">DNA repair</keyword>
<evidence type="ECO:0000256" key="16">
    <source>
        <dbReference type="ARBA" id="ARBA00042798"/>
    </source>
</evidence>
<dbReference type="GO" id="GO:0044716">
    <property type="term" value="F:8-oxo-GDP phosphatase activity"/>
    <property type="evidence" value="ECO:0007669"/>
    <property type="project" value="TreeGrafter"/>
</dbReference>
<evidence type="ECO:0000313" key="19">
    <source>
        <dbReference type="EMBL" id="TYR31773.1"/>
    </source>
</evidence>
<keyword evidence="4" id="KW-0235">DNA replication</keyword>
<feature type="domain" description="Nudix hydrolase" evidence="18">
    <location>
        <begin position="1"/>
        <end position="125"/>
    </location>
</feature>
<dbReference type="PROSITE" id="PS00893">
    <property type="entry name" value="NUDIX_BOX"/>
    <property type="match status" value="1"/>
</dbReference>
<dbReference type="EC" id="3.6.1.55" evidence="12"/>
<protein>
    <recommendedName>
        <fullName evidence="13">8-oxo-dGTP diphosphatase</fullName>
        <ecNumber evidence="12">3.6.1.55</ecNumber>
    </recommendedName>
    <alternativeName>
        <fullName evidence="16">7,8-dihydro-8-oxoguanine-triphosphatase</fullName>
    </alternativeName>
    <alternativeName>
        <fullName evidence="15">Mutator protein MutT</fullName>
    </alternativeName>
    <alternativeName>
        <fullName evidence="14">dGTP pyrophosphohydrolase</fullName>
    </alternativeName>
</protein>
<evidence type="ECO:0000256" key="12">
    <source>
        <dbReference type="ARBA" id="ARBA00038905"/>
    </source>
</evidence>
<dbReference type="SUPFAM" id="SSF55811">
    <property type="entry name" value="Nudix"/>
    <property type="match status" value="1"/>
</dbReference>
<dbReference type="GO" id="GO:0035539">
    <property type="term" value="F:8-oxo-7,8-dihydrodeoxyguanosine triphosphate pyrophosphatase activity"/>
    <property type="evidence" value="ECO:0007669"/>
    <property type="project" value="UniProtKB-EC"/>
</dbReference>
<comment type="catalytic activity">
    <reaction evidence="10">
        <text>8-oxo-dGTP + H2O = 8-oxo-dGMP + diphosphate + H(+)</text>
        <dbReference type="Rhea" id="RHEA:31575"/>
        <dbReference type="ChEBI" id="CHEBI:15377"/>
        <dbReference type="ChEBI" id="CHEBI:15378"/>
        <dbReference type="ChEBI" id="CHEBI:33019"/>
        <dbReference type="ChEBI" id="CHEBI:63224"/>
        <dbReference type="ChEBI" id="CHEBI:77896"/>
        <dbReference type="EC" id="3.6.1.55"/>
    </reaction>
</comment>
<comment type="caution">
    <text evidence="19">The sequence shown here is derived from an EMBL/GenBank/DDBJ whole genome shotgun (WGS) entry which is preliminary data.</text>
</comment>
<dbReference type="InterPro" id="IPR015797">
    <property type="entry name" value="NUDIX_hydrolase-like_dom_sf"/>
</dbReference>
<dbReference type="GO" id="GO:0046872">
    <property type="term" value="F:metal ion binding"/>
    <property type="evidence" value="ECO:0007669"/>
    <property type="project" value="UniProtKB-KW"/>
</dbReference>
<dbReference type="InterPro" id="IPR020084">
    <property type="entry name" value="NUDIX_hydrolase_CS"/>
</dbReference>
<organism evidence="19 20">
    <name type="scientific">Sphingobacterium phlebotomi</name>
    <dbReference type="NCBI Taxonomy" id="2605433"/>
    <lineage>
        <taxon>Bacteria</taxon>
        <taxon>Pseudomonadati</taxon>
        <taxon>Bacteroidota</taxon>
        <taxon>Sphingobacteriia</taxon>
        <taxon>Sphingobacteriales</taxon>
        <taxon>Sphingobacteriaceae</taxon>
        <taxon>Sphingobacterium</taxon>
    </lineage>
</organism>
<dbReference type="RefSeq" id="WP_148921069.1">
    <property type="nucleotide sequence ID" value="NZ_VTAV01000022.1"/>
</dbReference>
<dbReference type="PRINTS" id="PR00502">
    <property type="entry name" value="NUDIXFAMILY"/>
</dbReference>
<dbReference type="Gene3D" id="3.90.79.10">
    <property type="entry name" value="Nucleoside Triphosphate Pyrophosphohydrolase"/>
    <property type="match status" value="1"/>
</dbReference>
<dbReference type="PANTHER" id="PTHR47707:SF1">
    <property type="entry name" value="NUDIX HYDROLASE FAMILY PROTEIN"/>
    <property type="match status" value="1"/>
</dbReference>
<evidence type="ECO:0000256" key="2">
    <source>
        <dbReference type="ARBA" id="ARBA00005582"/>
    </source>
</evidence>
<evidence type="ECO:0000256" key="10">
    <source>
        <dbReference type="ARBA" id="ARBA00035861"/>
    </source>
</evidence>
<dbReference type="GO" id="GO:0006260">
    <property type="term" value="P:DNA replication"/>
    <property type="evidence" value="ECO:0007669"/>
    <property type="project" value="UniProtKB-KW"/>
</dbReference>
<dbReference type="GO" id="GO:0006281">
    <property type="term" value="P:DNA repair"/>
    <property type="evidence" value="ECO:0007669"/>
    <property type="project" value="UniProtKB-KW"/>
</dbReference>
<evidence type="ECO:0000256" key="8">
    <source>
        <dbReference type="ARBA" id="ARBA00022842"/>
    </source>
</evidence>
<evidence type="ECO:0000256" key="15">
    <source>
        <dbReference type="ARBA" id="ARBA00041979"/>
    </source>
</evidence>
<gene>
    <name evidence="19" type="ORF">FXV77_20280</name>
</gene>
<accession>A0A5D4GV38</accession>
<dbReference type="PROSITE" id="PS51462">
    <property type="entry name" value="NUDIX"/>
    <property type="match status" value="1"/>
</dbReference>
<evidence type="ECO:0000256" key="14">
    <source>
        <dbReference type="ARBA" id="ARBA00041592"/>
    </source>
</evidence>
<dbReference type="EMBL" id="VTAV01000022">
    <property type="protein sequence ID" value="TYR31773.1"/>
    <property type="molecule type" value="Genomic_DNA"/>
</dbReference>
<keyword evidence="5" id="KW-0479">Metal-binding</keyword>
<dbReference type="InterPro" id="IPR000086">
    <property type="entry name" value="NUDIX_hydrolase_dom"/>
</dbReference>
<dbReference type="PANTHER" id="PTHR47707">
    <property type="entry name" value="8-OXO-DGTP DIPHOSPHATASE"/>
    <property type="match status" value="1"/>
</dbReference>
<keyword evidence="6" id="KW-0227">DNA damage</keyword>
<comment type="catalytic activity">
    <reaction evidence="11">
        <text>8-oxo-GTP + H2O = 8-oxo-GMP + diphosphate + H(+)</text>
        <dbReference type="Rhea" id="RHEA:67616"/>
        <dbReference type="ChEBI" id="CHEBI:15377"/>
        <dbReference type="ChEBI" id="CHEBI:15378"/>
        <dbReference type="ChEBI" id="CHEBI:33019"/>
        <dbReference type="ChEBI" id="CHEBI:143553"/>
        <dbReference type="ChEBI" id="CHEBI:145694"/>
    </reaction>
</comment>
<comment type="cofactor">
    <cofactor evidence="1">
        <name>Mg(2+)</name>
        <dbReference type="ChEBI" id="CHEBI:18420"/>
    </cofactor>
</comment>